<keyword evidence="2" id="KW-1185">Reference proteome</keyword>
<accession>A0AAD2HNW4</accession>
<organism evidence="1 2">
    <name type="scientific">Mycena citricolor</name>
    <dbReference type="NCBI Taxonomy" id="2018698"/>
    <lineage>
        <taxon>Eukaryota</taxon>
        <taxon>Fungi</taxon>
        <taxon>Dikarya</taxon>
        <taxon>Basidiomycota</taxon>
        <taxon>Agaricomycotina</taxon>
        <taxon>Agaricomycetes</taxon>
        <taxon>Agaricomycetidae</taxon>
        <taxon>Agaricales</taxon>
        <taxon>Marasmiineae</taxon>
        <taxon>Mycenaceae</taxon>
        <taxon>Mycena</taxon>
    </lineage>
</organism>
<comment type="caution">
    <text evidence="1">The sequence shown here is derived from an EMBL/GenBank/DDBJ whole genome shotgun (WGS) entry which is preliminary data.</text>
</comment>
<sequence>MRSWLSFSRRSSPLRFLSLQPHIFLRDRLSSRYASHAAAASKLPISPEPAVEQHADEVAASFMEVMDLIKQDHNVNQSAWLRQRLRGNDLQIPSRSKVGENVIRFLFERRSYEQAGAVYQQMIEDGLLPSPSTDALFLAVALAVSKTSNEEQLEGFEAILSYRSFTEVHLMELLKHIDTLEISPRIAARLTRLFISVKAEGYWPSPNLVTKLIELHTRAGEIDMAARTIVEFEYQGGSRPTFENRTQPYAQILRTAPGTRSDQEAVDRIMGIMQEKDVPIHIAVFNSLIAREKLFRGLRKAFAFYSVIMRLAMTTPLKPDANTYQNLFRLLGFQYKNKYRQNASRRDQDKGIVVPPRLLFADMMSLCFSERFHPPRSDIPSVAQRQLETDRSLLLIAFRTFLYVDDYPAAIIALSTTIDLGLGVNERTYFVLLRYMARKVYFDIYIARLKKKNAPRFALELMGPFDHMTLDPNPHKAYRWIMERLIEHNSVRRTAVATVIASQSGRIPTVDEILNQHNHVSGDQLDEFPLINILRRGMRAQIALRHSEKDQPKGNDERKRAVRKVKYQMIPKDVPLWTWKGKHETTRQRSYRKNH</sequence>
<dbReference type="EMBL" id="CAVNYO010000436">
    <property type="protein sequence ID" value="CAK5279403.1"/>
    <property type="molecule type" value="Genomic_DNA"/>
</dbReference>
<reference evidence="1" key="1">
    <citation type="submission" date="2023-11" db="EMBL/GenBank/DDBJ databases">
        <authorList>
            <person name="De Vega J J."/>
            <person name="De Vega J J."/>
        </authorList>
    </citation>
    <scope>NUCLEOTIDE SEQUENCE</scope>
</reference>
<dbReference type="AlphaFoldDB" id="A0AAD2HNW4"/>
<proteinExistence type="predicted"/>
<gene>
    <name evidence="1" type="ORF">MYCIT1_LOCUS29436</name>
</gene>
<evidence type="ECO:0000313" key="1">
    <source>
        <dbReference type="EMBL" id="CAK5279403.1"/>
    </source>
</evidence>
<evidence type="ECO:0000313" key="2">
    <source>
        <dbReference type="Proteomes" id="UP001295794"/>
    </source>
</evidence>
<name>A0AAD2HNW4_9AGAR</name>
<dbReference type="Proteomes" id="UP001295794">
    <property type="component" value="Unassembled WGS sequence"/>
</dbReference>
<protein>
    <submittedName>
        <fullName evidence="1">Uncharacterized protein</fullName>
    </submittedName>
</protein>